<dbReference type="KEGG" id="foc:127749680"/>
<accession>A0A9C6WYU3</accession>
<feature type="compositionally biased region" description="Acidic residues" evidence="1">
    <location>
        <begin position="176"/>
        <end position="192"/>
    </location>
</feature>
<dbReference type="OrthoDB" id="7694954at2759"/>
<proteinExistence type="predicted"/>
<name>A0A9C6WYU3_FRAOC</name>
<sequence>MSCSGQGSKDGNNPNSSKRSLATTYRRITKKKKDIIDALASGESLVVAVPVAEPPDAQIHAAVEREVLNQQDPPIEMSVPEDNQQVLSGSLAKKELTVQESRKDLTGQMDVVPENNSVDNIVEEQQDTSSSCSGHSLLSETNEPFFQESESEDNGTGPEGYDPDDPDEPHNSESSGVEDSDSDEDDNDEDLFSFDNQSLDQRVVLINNPSIREILLLDLAQMIRHKFTYEALINGFENKNALFGRKFFPTSKKELWRVLGRKNSGIVYHAYCDKWGQYICKQQDRGLSAFCKNTKCARNKTPIEARKVKYFATISLRKQLNHLLNIPNIAQHLTFRETRMKHEDTGIEDVYDSENYKALQATGVLGCNDISGTLNTDGCKATKGATKETFPVFVRINEFPPHLRQKFMLFAAVYVDKEQPQMATLLKPVVKELNGLGRRGIKRPNVTGEEVETKLVVFCFCVDGKARGQILNMGTHASFDGCTYCLIHGVSFKVGLTSTMRWPALDHPLVPEYSDRTDDDMKACMVLADRSGQVVKGHKGGSALMLLDHMDLRKGNCVDDLHVIYECAAAHITDLILSEAPRKDERTSDEHLLNTIDTRMKMIKTPSKISRKPGSCSIRNRKKFKGTQWRDWLIHFALPCLEGLIVDEHMHLIEKLSRGAFLLSQDIILPEHIEEAETCFRDFLNLNEELYGLENTKLNLHTLSHAARCVKENGPLWCYSTFNFESWNNKIIKSVMSPAGAVQQIVVRHLVHLVLSAAVSSNEQFSPATRAQLTKTLQKKAKLVNVTKMGTDVYLAGRPDTRRTTQSEKQALEDSGFSNVNNVQEFDKILIRSTTYGVPKGEALSDNSVLYTYSDRFCSVSSVVKFKIEDGSEKCGLFVLCHRVGPLPFSYAKHISLLCNDQDQLTFIPPEDVRVPCVTSKVLGNTYVSPIPNPFEID</sequence>
<gene>
    <name evidence="3" type="primary">LOC127749680</name>
</gene>
<reference evidence="3" key="1">
    <citation type="submission" date="2025-08" db="UniProtKB">
        <authorList>
            <consortium name="RefSeq"/>
        </authorList>
    </citation>
    <scope>IDENTIFICATION</scope>
    <source>
        <tissue evidence="3">Whole organism</tissue>
    </source>
</reference>
<dbReference type="Proteomes" id="UP000504606">
    <property type="component" value="Unplaced"/>
</dbReference>
<evidence type="ECO:0000256" key="1">
    <source>
        <dbReference type="SAM" id="MobiDB-lite"/>
    </source>
</evidence>
<evidence type="ECO:0000313" key="3">
    <source>
        <dbReference type="RefSeq" id="XP_052124789.1"/>
    </source>
</evidence>
<dbReference type="RefSeq" id="XP_052124789.1">
    <property type="nucleotide sequence ID" value="XM_052268829.1"/>
</dbReference>
<organism evidence="2 3">
    <name type="scientific">Frankliniella occidentalis</name>
    <name type="common">Western flower thrips</name>
    <name type="synonym">Euthrips occidentalis</name>
    <dbReference type="NCBI Taxonomy" id="133901"/>
    <lineage>
        <taxon>Eukaryota</taxon>
        <taxon>Metazoa</taxon>
        <taxon>Ecdysozoa</taxon>
        <taxon>Arthropoda</taxon>
        <taxon>Hexapoda</taxon>
        <taxon>Insecta</taxon>
        <taxon>Pterygota</taxon>
        <taxon>Neoptera</taxon>
        <taxon>Paraneoptera</taxon>
        <taxon>Thysanoptera</taxon>
        <taxon>Terebrantia</taxon>
        <taxon>Thripoidea</taxon>
        <taxon>Thripidae</taxon>
        <taxon>Frankliniella</taxon>
    </lineage>
</organism>
<protein>
    <submittedName>
        <fullName evidence="3">Uncharacterized protein LOC127749680 isoform X1</fullName>
    </submittedName>
</protein>
<feature type="compositionally biased region" description="Basic and acidic residues" evidence="1">
    <location>
        <begin position="92"/>
        <end position="105"/>
    </location>
</feature>
<dbReference type="PANTHER" id="PTHR46579:SF1">
    <property type="entry name" value="F5_8 TYPE C DOMAIN-CONTAINING PROTEIN"/>
    <property type="match status" value="1"/>
</dbReference>
<evidence type="ECO:0000313" key="2">
    <source>
        <dbReference type="Proteomes" id="UP000504606"/>
    </source>
</evidence>
<dbReference type="AlphaFoldDB" id="A0A9C6WYU3"/>
<keyword evidence="2" id="KW-1185">Reference proteome</keyword>
<dbReference type="GeneID" id="127749680"/>
<feature type="region of interest" description="Disordered" evidence="1">
    <location>
        <begin position="144"/>
        <end position="193"/>
    </location>
</feature>
<feature type="region of interest" description="Disordered" evidence="1">
    <location>
        <begin position="69"/>
        <end position="114"/>
    </location>
</feature>
<dbReference type="PANTHER" id="PTHR46579">
    <property type="entry name" value="F5/8 TYPE C DOMAIN-CONTAINING PROTEIN-RELATED"/>
    <property type="match status" value="1"/>
</dbReference>
<feature type="region of interest" description="Disordered" evidence="1">
    <location>
        <begin position="1"/>
        <end position="23"/>
    </location>
</feature>